<dbReference type="Proteomes" id="UP000005215">
    <property type="component" value="Unassembled WGS sequence"/>
</dbReference>
<dbReference type="Gene3D" id="1.10.1410.20">
    <property type="entry name" value="2'-5'-oligoadenylate synthetase 1, domain 2"/>
    <property type="match status" value="1"/>
</dbReference>
<dbReference type="InParanoid" id="A0A287D0G4"/>
<feature type="domain" description="2'-5'-oligoadenylate synthetase 1" evidence="2">
    <location>
        <begin position="3"/>
        <end position="127"/>
    </location>
</feature>
<reference evidence="3" key="2">
    <citation type="submission" date="2025-08" db="UniProtKB">
        <authorList>
            <consortium name="Ensembl"/>
        </authorList>
    </citation>
    <scope>IDENTIFICATION</scope>
</reference>
<sequence length="128" mass="15135">YVKDKYRGQAVPSKYALELLTIYAWERGADESENFNMDEGLVAVMKLLRDYKDICIYWTKYYDFQNETIRNFIKQKLKDYRPVILDPADPTNNLGRGRGWDLMAREAVYCLRQACCRTEDPGHGWHVQ</sequence>
<dbReference type="GeneTree" id="ENSGT00510000046406"/>
<keyword evidence="1" id="KW-0694">RNA-binding</keyword>
<evidence type="ECO:0000259" key="2">
    <source>
        <dbReference type="Pfam" id="PF10421"/>
    </source>
</evidence>
<evidence type="ECO:0000256" key="1">
    <source>
        <dbReference type="ARBA" id="ARBA00022884"/>
    </source>
</evidence>
<dbReference type="PANTHER" id="PTHR11258">
    <property type="entry name" value="2-5 OLIGOADENYLATE SYNTHETASE"/>
    <property type="match status" value="1"/>
</dbReference>
<dbReference type="EMBL" id="AGTP01148800">
    <property type="status" value="NOT_ANNOTATED_CDS"/>
    <property type="molecule type" value="Genomic_DNA"/>
</dbReference>
<name>A0A287D0G4_ICTTR</name>
<dbReference type="GO" id="GO:0005654">
    <property type="term" value="C:nucleoplasm"/>
    <property type="evidence" value="ECO:0007669"/>
    <property type="project" value="TreeGrafter"/>
</dbReference>
<dbReference type="GO" id="GO:0045071">
    <property type="term" value="P:negative regulation of viral genome replication"/>
    <property type="evidence" value="ECO:0007669"/>
    <property type="project" value="TreeGrafter"/>
</dbReference>
<dbReference type="GO" id="GO:0001730">
    <property type="term" value="F:2'-5'-oligoadenylate synthetase activity"/>
    <property type="evidence" value="ECO:0007669"/>
    <property type="project" value="TreeGrafter"/>
</dbReference>
<dbReference type="GO" id="GO:0003725">
    <property type="term" value="F:double-stranded RNA binding"/>
    <property type="evidence" value="ECO:0007669"/>
    <property type="project" value="TreeGrafter"/>
</dbReference>
<keyword evidence="4" id="KW-1185">Reference proteome</keyword>
<dbReference type="Pfam" id="PF10421">
    <property type="entry name" value="OAS1_C"/>
    <property type="match status" value="1"/>
</dbReference>
<dbReference type="GO" id="GO:0051607">
    <property type="term" value="P:defense response to virus"/>
    <property type="evidence" value="ECO:0007669"/>
    <property type="project" value="TreeGrafter"/>
</dbReference>
<dbReference type="Ensembl" id="ENSSTOT00000037896.1">
    <property type="protein sequence ID" value="ENSSTOP00000026985.1"/>
    <property type="gene ID" value="ENSSTOG00000032078.1"/>
</dbReference>
<evidence type="ECO:0000313" key="4">
    <source>
        <dbReference type="Proteomes" id="UP000005215"/>
    </source>
</evidence>
<reference evidence="3" key="3">
    <citation type="submission" date="2025-09" db="UniProtKB">
        <authorList>
            <consortium name="Ensembl"/>
        </authorList>
    </citation>
    <scope>IDENTIFICATION</scope>
</reference>
<dbReference type="GO" id="GO:0005829">
    <property type="term" value="C:cytosol"/>
    <property type="evidence" value="ECO:0007669"/>
    <property type="project" value="TreeGrafter"/>
</dbReference>
<dbReference type="InterPro" id="IPR018952">
    <property type="entry name" value="2-5-oligoAdlate_synth_1_dom2/C"/>
</dbReference>
<dbReference type="GO" id="GO:0016020">
    <property type="term" value="C:membrane"/>
    <property type="evidence" value="ECO:0007669"/>
    <property type="project" value="TreeGrafter"/>
</dbReference>
<dbReference type="STRING" id="43179.ENSSTOP00000026985"/>
<proteinExistence type="predicted"/>
<dbReference type="InterPro" id="IPR006117">
    <property type="entry name" value="2-5OAS_C_CS"/>
</dbReference>
<reference evidence="4" key="1">
    <citation type="submission" date="2011-11" db="EMBL/GenBank/DDBJ databases">
        <title>The Draft Genome of Spermophilus tridecemlineatus.</title>
        <authorList>
            <consortium name="The Broad Institute Genome Assembly &amp; Analysis Group"/>
            <consortium name="Computational R&amp;D Group"/>
            <consortium name="and Sequencing Platform"/>
            <person name="Di Palma F."/>
            <person name="Alfoldi J."/>
            <person name="Johnson J."/>
            <person name="Berlin A."/>
            <person name="Gnerre S."/>
            <person name="Jaffe D."/>
            <person name="MacCallum I."/>
            <person name="Young S."/>
            <person name="Walker B.J."/>
            <person name="Lindblad-Toh K."/>
        </authorList>
    </citation>
    <scope>NUCLEOTIDE SEQUENCE [LARGE SCALE GENOMIC DNA]</scope>
</reference>
<dbReference type="PROSITE" id="PS00833">
    <property type="entry name" value="25A_SYNTH_2"/>
    <property type="match status" value="1"/>
</dbReference>
<dbReference type="AlphaFoldDB" id="A0A287D0G4"/>
<accession>A0A287D0G4</accession>
<protein>
    <recommendedName>
        <fullName evidence="2">2'-5'-oligoadenylate synthetase 1 domain-containing protein</fullName>
    </recommendedName>
</protein>
<dbReference type="PANTHER" id="PTHR11258:SF7">
    <property type="entry name" value="2'-5'-OLIGOADENYLATE SYNTHASE-LIKE PROTEIN 2"/>
    <property type="match status" value="1"/>
</dbReference>
<dbReference type="SUPFAM" id="SSF81631">
    <property type="entry name" value="PAP/OAS1 substrate-binding domain"/>
    <property type="match status" value="1"/>
</dbReference>
<organism evidence="3 4">
    <name type="scientific">Ictidomys tridecemlineatus</name>
    <name type="common">Thirteen-lined ground squirrel</name>
    <name type="synonym">Spermophilus tridecemlineatus</name>
    <dbReference type="NCBI Taxonomy" id="43179"/>
    <lineage>
        <taxon>Eukaryota</taxon>
        <taxon>Metazoa</taxon>
        <taxon>Chordata</taxon>
        <taxon>Craniata</taxon>
        <taxon>Vertebrata</taxon>
        <taxon>Euteleostomi</taxon>
        <taxon>Mammalia</taxon>
        <taxon>Eutheria</taxon>
        <taxon>Euarchontoglires</taxon>
        <taxon>Glires</taxon>
        <taxon>Rodentia</taxon>
        <taxon>Sciuromorpha</taxon>
        <taxon>Sciuridae</taxon>
        <taxon>Xerinae</taxon>
        <taxon>Marmotini</taxon>
        <taxon>Ictidomys</taxon>
    </lineage>
</organism>
<dbReference type="GO" id="GO:0005524">
    <property type="term" value="F:ATP binding"/>
    <property type="evidence" value="ECO:0007669"/>
    <property type="project" value="UniProtKB-KW"/>
</dbReference>
<dbReference type="GO" id="GO:0046872">
    <property type="term" value="F:metal ion binding"/>
    <property type="evidence" value="ECO:0007669"/>
    <property type="project" value="UniProtKB-KW"/>
</dbReference>
<evidence type="ECO:0000313" key="3">
    <source>
        <dbReference type="Ensembl" id="ENSSTOP00000026985.1"/>
    </source>
</evidence>